<reference evidence="12" key="2">
    <citation type="submission" date="2016-10" db="EMBL/GenBank/DDBJ databases">
        <title>Chloroplast genomes as a tool to resolve red algal phylogenies: a case study in the Nemaliales.</title>
        <authorList>
            <person name="Costa J.F."/>
            <person name="Lin S.M."/>
            <person name="Macaya E.C."/>
            <person name="Fernandez-Garcia C."/>
            <person name="Verbruggen H."/>
        </authorList>
    </citation>
    <scope>NUCLEOTIDE SEQUENCE</scope>
    <source>
        <strain evidence="12">J.0165</strain>
    </source>
</reference>
<gene>
    <name evidence="12" type="primary">syfB</name>
    <name evidence="12" type="ORF">BQ776_226</name>
    <name evidence="13" type="ORF">J0165_226</name>
</gene>
<dbReference type="EC" id="6.1.1.20" evidence="2"/>
<keyword evidence="7" id="KW-0460">Magnesium</keyword>
<dbReference type="InterPro" id="IPR041616">
    <property type="entry name" value="PheRS_beta_core"/>
</dbReference>
<dbReference type="EMBL" id="LT622876">
    <property type="protein sequence ID" value="SCW24094.1"/>
    <property type="molecule type" value="Genomic_DNA"/>
</dbReference>
<keyword evidence="8" id="KW-0648">Protein biosynthesis</keyword>
<dbReference type="GO" id="GO:0005524">
    <property type="term" value="F:ATP binding"/>
    <property type="evidence" value="ECO:0007669"/>
    <property type="project" value="UniProtKB-KW"/>
</dbReference>
<evidence type="ECO:0000256" key="5">
    <source>
        <dbReference type="ARBA" id="ARBA00022741"/>
    </source>
</evidence>
<dbReference type="SMART" id="SM00874">
    <property type="entry name" value="B5"/>
    <property type="match status" value="1"/>
</dbReference>
<dbReference type="Pfam" id="PF17759">
    <property type="entry name" value="tRNA_synthFbeta"/>
    <property type="match status" value="1"/>
</dbReference>
<reference evidence="12" key="1">
    <citation type="submission" date="2016-08" db="EMBL/GenBank/DDBJ databases">
        <authorList>
            <person name="Seilhamer J.J."/>
        </authorList>
    </citation>
    <scope>NUCLEOTIDE SEQUENCE</scope>
    <source>
        <strain evidence="12">J.0165</strain>
    </source>
</reference>
<dbReference type="Pfam" id="PF03484">
    <property type="entry name" value="B5"/>
    <property type="match status" value="1"/>
</dbReference>
<evidence type="ECO:0000256" key="7">
    <source>
        <dbReference type="ARBA" id="ARBA00022842"/>
    </source>
</evidence>
<evidence type="ECO:0000256" key="1">
    <source>
        <dbReference type="ARBA" id="ARBA00001946"/>
    </source>
</evidence>
<feature type="domain" description="FDX-ACB" evidence="10">
    <location>
        <begin position="576"/>
        <end position="662"/>
    </location>
</feature>
<dbReference type="InterPro" id="IPR036690">
    <property type="entry name" value="Fdx_antiC-bd_sf"/>
</dbReference>
<dbReference type="Pfam" id="PF03483">
    <property type="entry name" value="B3_4"/>
    <property type="match status" value="1"/>
</dbReference>
<evidence type="ECO:0000256" key="3">
    <source>
        <dbReference type="ARBA" id="ARBA00022598"/>
    </source>
</evidence>
<dbReference type="Gene3D" id="3.50.40.10">
    <property type="entry name" value="Phenylalanyl-trna Synthetase, Chain B, domain 3"/>
    <property type="match status" value="1"/>
</dbReference>
<dbReference type="EMBL" id="LT622862">
    <property type="protein sequence ID" value="SCW21234.1"/>
    <property type="molecule type" value="Genomic_DNA"/>
</dbReference>
<dbReference type="AlphaFoldDB" id="A0A1G4NRI6"/>
<evidence type="ECO:0000259" key="10">
    <source>
        <dbReference type="PROSITE" id="PS51447"/>
    </source>
</evidence>
<comment type="cofactor">
    <cofactor evidence="1">
        <name>Mg(2+)</name>
        <dbReference type="ChEBI" id="CHEBI:18420"/>
    </cofactor>
</comment>
<dbReference type="PANTHER" id="PTHR10947:SF0">
    <property type="entry name" value="PHENYLALANINE--TRNA LIGASE BETA SUBUNIT"/>
    <property type="match status" value="1"/>
</dbReference>
<sequence>MNISWQWLSELVDLNGIKPQTLSDKLTLAGFEIENMIKTEEDIIFDISYTSNRSDTSNIIGIAKEISSICNRTLNTCQGQLNIPLWQKSIESNKFNEEQYIISKIENIHIQESPYWLKQKLANYNIQSVNNVNDIINLIAIKWSHHIQILYIDTQNGIVDIGKLKHIDTNRKISELLLKQTSDIAIGKQNILVQLSLPQESVRQKLCSSTQKIPHLHNLYKTNKYINRQDQLEAYSEAIILLTGLGKTSYPNQIIYLSTQHKIRKPIQFNYQKNDKILGPVQCHKYSSNNQIIKRSTIHNIFNNLYFIIHDDKHLCYIDIPTYRISDIHRDIDLIEEISRIHGFNMFIDKLPQNSKGGQKSIKQYQINQIRSICRSIGLHEVIHSSLGKTYNTEICNPLTQEYSSLRDKLLPKLIHSYKYNIKQNKKAIEIFEIGKIFTTNEEKYIENIHLAGILGGNRYIRAQWNEQPKNISWFQAKGDIEEIFERLNIDIKWRKKNTDTNTISSIYSQLENTFKRNNYSTLYNDTGQAIGLFGELKTEDNNLQLINPLYGFEIILDNLVKYHSDTSFQQFKQYTKYPSIIRDIKIEVPKKWPIDKIFDRLNQINEPLIESIELFDVYNIRKQETLNKSLGFRITYTNKNATLTTEEVDIVEQRFRNISVQ</sequence>
<dbReference type="GO" id="GO:0004826">
    <property type="term" value="F:phenylalanine-tRNA ligase activity"/>
    <property type="evidence" value="ECO:0007669"/>
    <property type="project" value="UniProtKB-EC"/>
</dbReference>
<evidence type="ECO:0000259" key="11">
    <source>
        <dbReference type="PROSITE" id="PS51483"/>
    </source>
</evidence>
<organism evidence="12">
    <name type="scientific">Helminthora furcellata</name>
    <dbReference type="NCBI Taxonomy" id="1884666"/>
    <lineage>
        <taxon>Eukaryota</taxon>
        <taxon>Rhodophyta</taxon>
        <taxon>Florideophyceae</taxon>
        <taxon>Nemaliophycidae</taxon>
        <taxon>Nemaliales</taxon>
        <taxon>Liagoraceae</taxon>
        <taxon>Helminthora</taxon>
    </lineage>
</organism>
<dbReference type="Gene3D" id="3.30.930.10">
    <property type="entry name" value="Bira Bifunctional Protein, Domain 2"/>
    <property type="match status" value="1"/>
</dbReference>
<dbReference type="GO" id="GO:0006432">
    <property type="term" value="P:phenylalanyl-tRNA aminoacylation"/>
    <property type="evidence" value="ECO:0007669"/>
    <property type="project" value="InterPro"/>
</dbReference>
<evidence type="ECO:0000256" key="6">
    <source>
        <dbReference type="ARBA" id="ARBA00022840"/>
    </source>
</evidence>
<evidence type="ECO:0000256" key="8">
    <source>
        <dbReference type="ARBA" id="ARBA00022917"/>
    </source>
</evidence>
<accession>A0A1G4NRI6</accession>
<evidence type="ECO:0000313" key="13">
    <source>
        <dbReference type="EMBL" id="SCW24094.1"/>
    </source>
</evidence>
<feature type="domain" description="B5" evidence="11">
    <location>
        <begin position="262"/>
        <end position="349"/>
    </location>
</feature>
<evidence type="ECO:0000313" key="12">
    <source>
        <dbReference type="EMBL" id="SCW21234.1"/>
    </source>
</evidence>
<dbReference type="CDD" id="cd00769">
    <property type="entry name" value="PheRS_beta_core"/>
    <property type="match status" value="1"/>
</dbReference>
<dbReference type="SUPFAM" id="SSF56037">
    <property type="entry name" value="PheT/TilS domain"/>
    <property type="match status" value="1"/>
</dbReference>
<keyword evidence="5" id="KW-0547">Nucleotide-binding</keyword>
<dbReference type="Gene3D" id="3.30.56.10">
    <property type="match status" value="2"/>
</dbReference>
<dbReference type="GO" id="GO:0003723">
    <property type="term" value="F:RNA binding"/>
    <property type="evidence" value="ECO:0007669"/>
    <property type="project" value="InterPro"/>
</dbReference>
<reference evidence="13" key="3">
    <citation type="submission" date="2016-10" db="EMBL/GenBank/DDBJ databases">
        <authorList>
            <person name="de Groot N.N."/>
        </authorList>
    </citation>
    <scope>NUCLEOTIDE SEQUENCE</scope>
    <source>
        <strain evidence="13">J.0165</strain>
    </source>
</reference>
<dbReference type="InterPro" id="IPR045864">
    <property type="entry name" value="aa-tRNA-synth_II/BPL/LPL"/>
</dbReference>
<proteinExistence type="predicted"/>
<dbReference type="RefSeq" id="YP_009312980.1">
    <property type="nucleotide sequence ID" value="NC_031654.1"/>
</dbReference>
<dbReference type="SUPFAM" id="SSF54991">
    <property type="entry name" value="Anticodon-binding domain of PheRS"/>
    <property type="match status" value="1"/>
</dbReference>
<evidence type="ECO:0000256" key="9">
    <source>
        <dbReference type="ARBA" id="ARBA00023146"/>
    </source>
</evidence>
<keyword evidence="3 12" id="KW-0436">Ligase</keyword>
<dbReference type="PROSITE" id="PS51447">
    <property type="entry name" value="FDX_ACB"/>
    <property type="match status" value="1"/>
</dbReference>
<keyword evidence="6" id="KW-0067">ATP-binding</keyword>
<name>A0A1G4NRI6_9FLOR</name>
<dbReference type="SUPFAM" id="SSF55681">
    <property type="entry name" value="Class II aaRS and biotin synthetases"/>
    <property type="match status" value="1"/>
</dbReference>
<dbReference type="InterPro" id="IPR045060">
    <property type="entry name" value="Phe-tRNA-ligase_IIc_bsu"/>
</dbReference>
<dbReference type="InterPro" id="IPR005146">
    <property type="entry name" value="B3/B4_tRNA-bd"/>
</dbReference>
<dbReference type="SMART" id="SM00896">
    <property type="entry name" value="FDX-ACB"/>
    <property type="match status" value="1"/>
</dbReference>
<keyword evidence="12" id="KW-0934">Plastid</keyword>
<evidence type="ECO:0000256" key="2">
    <source>
        <dbReference type="ARBA" id="ARBA00012814"/>
    </source>
</evidence>
<dbReference type="InterPro" id="IPR020825">
    <property type="entry name" value="Phe-tRNA_synthase-like_B3/B4"/>
</dbReference>
<keyword evidence="4" id="KW-0479">Metal-binding</keyword>
<dbReference type="InterPro" id="IPR009061">
    <property type="entry name" value="DNA-bd_dom_put_sf"/>
</dbReference>
<protein>
    <recommendedName>
        <fullName evidence="2">phenylalanine--tRNA ligase</fullName>
        <ecNumber evidence="2">6.1.1.20</ecNumber>
    </recommendedName>
</protein>
<dbReference type="Pfam" id="PF03147">
    <property type="entry name" value="FDX-ACB"/>
    <property type="match status" value="1"/>
</dbReference>
<dbReference type="PROSITE" id="PS51483">
    <property type="entry name" value="B5"/>
    <property type="match status" value="1"/>
</dbReference>
<dbReference type="GO" id="GO:0000287">
    <property type="term" value="F:magnesium ion binding"/>
    <property type="evidence" value="ECO:0007669"/>
    <property type="project" value="InterPro"/>
</dbReference>
<dbReference type="InterPro" id="IPR005147">
    <property type="entry name" value="tRNA_synthase_B5-dom"/>
</dbReference>
<keyword evidence="12" id="KW-0150">Chloroplast</keyword>
<dbReference type="PANTHER" id="PTHR10947">
    <property type="entry name" value="PHENYLALANYL-TRNA SYNTHETASE BETA CHAIN AND LEUCINE-RICH REPEAT-CONTAINING PROTEIN 47"/>
    <property type="match status" value="1"/>
</dbReference>
<dbReference type="Gene3D" id="3.30.70.380">
    <property type="entry name" value="Ferrodoxin-fold anticodon-binding domain"/>
    <property type="match status" value="1"/>
</dbReference>
<dbReference type="GO" id="GO:0009328">
    <property type="term" value="C:phenylalanine-tRNA ligase complex"/>
    <property type="evidence" value="ECO:0007669"/>
    <property type="project" value="TreeGrafter"/>
</dbReference>
<dbReference type="SUPFAM" id="SSF46955">
    <property type="entry name" value="Putative DNA-binding domain"/>
    <property type="match status" value="2"/>
</dbReference>
<evidence type="ECO:0000256" key="4">
    <source>
        <dbReference type="ARBA" id="ARBA00022723"/>
    </source>
</evidence>
<geneLocation type="chloroplast" evidence="12"/>
<dbReference type="InterPro" id="IPR005121">
    <property type="entry name" value="Fdx_antiC-bd"/>
</dbReference>
<keyword evidence="9" id="KW-0030">Aminoacyl-tRNA synthetase</keyword>
<dbReference type="GeneID" id="30001739"/>